<keyword evidence="3" id="KW-1185">Reference proteome</keyword>
<proteinExistence type="predicted"/>
<dbReference type="HOGENOM" id="CLU_3244331_0_0_5"/>
<evidence type="ECO:0000313" key="2">
    <source>
        <dbReference type="EMBL" id="EFH12409.1"/>
    </source>
</evidence>
<gene>
    <name evidence="2" type="ORF">HMPREF0731_1368</name>
</gene>
<comment type="caution">
    <text evidence="2">The sequence shown here is derived from an EMBL/GenBank/DDBJ whole genome shotgun (WGS) entry which is preliminary data.</text>
</comment>
<evidence type="ECO:0000313" key="3">
    <source>
        <dbReference type="Proteomes" id="UP000005324"/>
    </source>
</evidence>
<name>D5RJV8_9PROT</name>
<accession>D5RJV8</accession>
<feature type="non-terminal residue" evidence="2">
    <location>
        <position position="1"/>
    </location>
</feature>
<feature type="region of interest" description="Disordered" evidence="1">
    <location>
        <begin position="1"/>
        <end position="43"/>
    </location>
</feature>
<evidence type="ECO:0000256" key="1">
    <source>
        <dbReference type="SAM" id="MobiDB-lite"/>
    </source>
</evidence>
<dbReference type="Proteomes" id="UP000005324">
    <property type="component" value="Unassembled WGS sequence"/>
</dbReference>
<reference evidence="2 3" key="1">
    <citation type="submission" date="2010-04" db="EMBL/GenBank/DDBJ databases">
        <authorList>
            <person name="Qin X."/>
            <person name="Bachman B."/>
            <person name="Battles P."/>
            <person name="Bell A."/>
            <person name="Bess C."/>
            <person name="Bickham C."/>
            <person name="Chaboub L."/>
            <person name="Chen D."/>
            <person name="Coyle M."/>
            <person name="Deiros D.R."/>
            <person name="Dinh H."/>
            <person name="Forbes L."/>
            <person name="Fowler G."/>
            <person name="Francisco L."/>
            <person name="Fu Q."/>
            <person name="Gubbala S."/>
            <person name="Hale W."/>
            <person name="Han Y."/>
            <person name="Hemphill L."/>
            <person name="Highlander S.K."/>
            <person name="Hirani K."/>
            <person name="Hogues M."/>
            <person name="Jackson L."/>
            <person name="Jakkamsetti A."/>
            <person name="Javaid M."/>
            <person name="Jiang H."/>
            <person name="Korchina V."/>
            <person name="Kovar C."/>
            <person name="Lara F."/>
            <person name="Lee S."/>
            <person name="Mata R."/>
            <person name="Mathew T."/>
            <person name="Moen C."/>
            <person name="Morales K."/>
            <person name="Munidasa M."/>
            <person name="Nazareth L."/>
            <person name="Ngo R."/>
            <person name="Nguyen L."/>
            <person name="Okwuonu G."/>
            <person name="Ongeri F."/>
            <person name="Patil S."/>
            <person name="Petrosino J."/>
            <person name="Pham C."/>
            <person name="Pham P."/>
            <person name="Pu L.-L."/>
            <person name="Puazo M."/>
            <person name="Raj R."/>
            <person name="Reid J."/>
            <person name="Rouhana J."/>
            <person name="Saada N."/>
            <person name="Shang Y."/>
            <person name="Simmons D."/>
            <person name="Thornton R."/>
            <person name="Warren J."/>
            <person name="Weissenberger G."/>
            <person name="Zhang J."/>
            <person name="Zhang L."/>
            <person name="Zhou C."/>
            <person name="Zhu D."/>
            <person name="Muzny D."/>
            <person name="Worley K."/>
            <person name="Gibbs R."/>
        </authorList>
    </citation>
    <scope>NUCLEOTIDE SEQUENCE [LARGE SCALE GENOMIC DNA]</scope>
    <source>
        <strain evidence="2 3">ATCC 49957</strain>
    </source>
</reference>
<protein>
    <submittedName>
        <fullName evidence="2">Uncharacterized protein</fullName>
    </submittedName>
</protein>
<dbReference type="AlphaFoldDB" id="D5RJV8"/>
<sequence>ARPQARRRPSPPPRRARMTESDGEGGPPVAAPAWPRLKKEETP</sequence>
<dbReference type="EMBL" id="ADVL01000228">
    <property type="protein sequence ID" value="EFH12409.1"/>
    <property type="molecule type" value="Genomic_DNA"/>
</dbReference>
<organism evidence="2 3">
    <name type="scientific">Pseudoroseomonas cervicalis ATCC 49957</name>
    <dbReference type="NCBI Taxonomy" id="525371"/>
    <lineage>
        <taxon>Bacteria</taxon>
        <taxon>Pseudomonadati</taxon>
        <taxon>Pseudomonadota</taxon>
        <taxon>Alphaproteobacteria</taxon>
        <taxon>Acetobacterales</taxon>
        <taxon>Roseomonadaceae</taxon>
        <taxon>Roseomonas</taxon>
    </lineage>
</organism>